<reference evidence="1 2" key="1">
    <citation type="submission" date="2020-10" db="EMBL/GenBank/DDBJ databases">
        <title>Complete genome sequence of Corynebacterium jeddahense DSM 45997, type strain of Corynebacterium jeddahense.</title>
        <authorList>
            <person name="Busche T."/>
            <person name="Kalinowski J."/>
            <person name="Ruckert C."/>
        </authorList>
    </citation>
    <scope>NUCLEOTIDE SEQUENCE [LARGE SCALE GENOMIC DNA]</scope>
    <source>
        <strain evidence="1 2">DSM 45997</strain>
    </source>
</reference>
<evidence type="ECO:0000313" key="1">
    <source>
        <dbReference type="EMBL" id="WCZ37699.1"/>
    </source>
</evidence>
<sequence>MKFGGYTPAQLQKLVELSPRFTGKPVARRAAACASTLPDSAPESYARGLLLAAGFTDVRANVTLTEWGYRVDLLIDGWLVIEIDGLVKYDDTTYGPAQEALLNEKTRADRIGNAGFPILRFSPSYLERHPDKFIATVRERWRRGR</sequence>
<dbReference type="EMBL" id="CP063194">
    <property type="protein sequence ID" value="WCZ37699.1"/>
    <property type="molecule type" value="Genomic_DNA"/>
</dbReference>
<accession>A0ABY7UH84</accession>
<evidence type="ECO:0000313" key="2">
    <source>
        <dbReference type="Proteomes" id="UP001218071"/>
    </source>
</evidence>
<dbReference type="Proteomes" id="UP001218071">
    <property type="component" value="Chromosome"/>
</dbReference>
<evidence type="ECO:0008006" key="3">
    <source>
        <dbReference type="Google" id="ProtNLM"/>
    </source>
</evidence>
<organism evidence="1 2">
    <name type="scientific">Corynebacterium jeddahense</name>
    <dbReference type="NCBI Taxonomy" id="1414719"/>
    <lineage>
        <taxon>Bacteria</taxon>
        <taxon>Bacillati</taxon>
        <taxon>Actinomycetota</taxon>
        <taxon>Actinomycetes</taxon>
        <taxon>Mycobacteriales</taxon>
        <taxon>Corynebacteriaceae</taxon>
        <taxon>Corynebacterium</taxon>
    </lineage>
</organism>
<name>A0ABY7UH84_9CORY</name>
<proteinExistence type="predicted"/>
<gene>
    <name evidence="1" type="ORF">CJEDD_00315</name>
</gene>
<protein>
    <recommendedName>
        <fullName evidence="3">DUF559 domain-containing protein</fullName>
    </recommendedName>
</protein>
<keyword evidence="2" id="KW-1185">Reference proteome</keyword>
<dbReference type="RefSeq" id="WP_052333861.1">
    <property type="nucleotide sequence ID" value="NZ_CBYN010000129.1"/>
</dbReference>